<dbReference type="EMBL" id="DLYI01000311">
    <property type="protein sequence ID" value="HAC30620.1"/>
    <property type="molecule type" value="Genomic_DNA"/>
</dbReference>
<dbReference type="Gene3D" id="1.25.40.10">
    <property type="entry name" value="Tetratricopeptide repeat domain"/>
    <property type="match status" value="1"/>
</dbReference>
<protein>
    <recommendedName>
        <fullName evidence="3">DUF4810 domain-containing protein</fullName>
    </recommendedName>
</protein>
<evidence type="ECO:0000313" key="2">
    <source>
        <dbReference type="Proteomes" id="UP000261325"/>
    </source>
</evidence>
<sequence>MDFPRYARLLLPAVLIVALSGCATGSPEVYRVGVRALASAEYSGARHHLQSYLDGETESYESSRARYELARLMYLGLGGPADEQAAAELLERELQKPFSVYEREARHLLAEIYRRGQAENRDVSRSLVLL</sequence>
<accession>A0A3B8WQ64</accession>
<reference evidence="1 2" key="1">
    <citation type="journal article" date="2018" name="Nat. Biotechnol.">
        <title>A standardized bacterial taxonomy based on genome phylogeny substantially revises the tree of life.</title>
        <authorList>
            <person name="Parks D.H."/>
            <person name="Chuvochina M."/>
            <person name="Waite D.W."/>
            <person name="Rinke C."/>
            <person name="Skarshewski A."/>
            <person name="Chaumeil P.A."/>
            <person name="Hugenholtz P."/>
        </authorList>
    </citation>
    <scope>NUCLEOTIDE SEQUENCE [LARGE SCALE GENOMIC DNA]</scope>
    <source>
        <strain evidence="1">UBA9049</strain>
    </source>
</reference>
<dbReference type="SUPFAM" id="SSF81901">
    <property type="entry name" value="HCP-like"/>
    <property type="match status" value="1"/>
</dbReference>
<evidence type="ECO:0008006" key="3">
    <source>
        <dbReference type="Google" id="ProtNLM"/>
    </source>
</evidence>
<comment type="caution">
    <text evidence="1">The sequence shown here is derived from an EMBL/GenBank/DDBJ whole genome shotgun (WGS) entry which is preliminary data.</text>
</comment>
<dbReference type="InterPro" id="IPR011990">
    <property type="entry name" value="TPR-like_helical_dom_sf"/>
</dbReference>
<dbReference type="PROSITE" id="PS51257">
    <property type="entry name" value="PROKAR_LIPOPROTEIN"/>
    <property type="match status" value="1"/>
</dbReference>
<gene>
    <name evidence="1" type="ORF">DCF82_22870</name>
</gene>
<proteinExistence type="predicted"/>
<feature type="non-terminal residue" evidence="1">
    <location>
        <position position="130"/>
    </location>
</feature>
<dbReference type="AlphaFoldDB" id="A0A3B8WQ64"/>
<evidence type="ECO:0000313" key="1">
    <source>
        <dbReference type="EMBL" id="HAC30620.1"/>
    </source>
</evidence>
<name>A0A3B8WQ64_MARNT</name>
<organism evidence="1 2">
    <name type="scientific">Marinobacter nauticus</name>
    <name type="common">Marinobacter hydrocarbonoclasticus</name>
    <name type="synonym">Marinobacter aquaeolei</name>
    <dbReference type="NCBI Taxonomy" id="2743"/>
    <lineage>
        <taxon>Bacteria</taxon>
        <taxon>Pseudomonadati</taxon>
        <taxon>Pseudomonadota</taxon>
        <taxon>Gammaproteobacteria</taxon>
        <taxon>Pseudomonadales</taxon>
        <taxon>Marinobacteraceae</taxon>
        <taxon>Marinobacter</taxon>
    </lineage>
</organism>
<dbReference type="Proteomes" id="UP000261325">
    <property type="component" value="Unassembled WGS sequence"/>
</dbReference>